<dbReference type="Proteomes" id="UP001274896">
    <property type="component" value="Unassembled WGS sequence"/>
</dbReference>
<organism evidence="2 3">
    <name type="scientific">Hemibagrus guttatus</name>
    <dbReference type="NCBI Taxonomy" id="175788"/>
    <lineage>
        <taxon>Eukaryota</taxon>
        <taxon>Metazoa</taxon>
        <taxon>Chordata</taxon>
        <taxon>Craniata</taxon>
        <taxon>Vertebrata</taxon>
        <taxon>Euteleostomi</taxon>
        <taxon>Actinopterygii</taxon>
        <taxon>Neopterygii</taxon>
        <taxon>Teleostei</taxon>
        <taxon>Ostariophysi</taxon>
        <taxon>Siluriformes</taxon>
        <taxon>Bagridae</taxon>
        <taxon>Hemibagrus</taxon>
    </lineage>
</organism>
<sequence length="332" mass="37063">MKKELRSAYQLAAHTVSRDHERNKRYYDVRVRNQALEEGDHVLVRNLGIPGKHKLQDRWNSLPYKIIAKLPNLPVYRAKPERGAGIVKTVHRDHLLPIGYLVRMPSQIGTSTPSKKPTTRAQNTKSDHLHETTHTGYNKEEDLTSESEGEITCYLPQLQLTAHGAVSSQDNVRRDVLPPDGPDPGAGCSANDLSDEEEHVAELPSAVELMEEPSASHRDSVVDTELGQGDVPISSTLTESTHEPTERRKVKPVLCLSYDEPGQPTQRPVTIAYRDMVIQIYEDAEVALHVVQLLMAHFTETTDGLILLADAIHCNHPRKRDQGQPGEKCAPE</sequence>
<proteinExistence type="predicted"/>
<evidence type="ECO:0000256" key="1">
    <source>
        <dbReference type="SAM" id="MobiDB-lite"/>
    </source>
</evidence>
<dbReference type="AlphaFoldDB" id="A0AAE0Q764"/>
<evidence type="ECO:0000313" key="2">
    <source>
        <dbReference type="EMBL" id="KAK3514999.1"/>
    </source>
</evidence>
<accession>A0AAE0Q764</accession>
<evidence type="ECO:0000313" key="3">
    <source>
        <dbReference type="Proteomes" id="UP001274896"/>
    </source>
</evidence>
<dbReference type="EMBL" id="JAUCMX010000020">
    <property type="protein sequence ID" value="KAK3514999.1"/>
    <property type="molecule type" value="Genomic_DNA"/>
</dbReference>
<reference evidence="2" key="1">
    <citation type="submission" date="2023-06" db="EMBL/GenBank/DDBJ databases">
        <title>Male Hemibagrus guttatus genome.</title>
        <authorList>
            <person name="Bian C."/>
        </authorList>
    </citation>
    <scope>NUCLEOTIDE SEQUENCE</scope>
    <source>
        <strain evidence="2">Male_cb2023</strain>
        <tissue evidence="2">Muscle</tissue>
    </source>
</reference>
<feature type="region of interest" description="Disordered" evidence="1">
    <location>
        <begin position="210"/>
        <end position="248"/>
    </location>
</feature>
<comment type="caution">
    <text evidence="2">The sequence shown here is derived from an EMBL/GenBank/DDBJ whole genome shotgun (WGS) entry which is preliminary data.</text>
</comment>
<feature type="compositionally biased region" description="Polar residues" evidence="1">
    <location>
        <begin position="107"/>
        <end position="124"/>
    </location>
</feature>
<gene>
    <name evidence="2" type="ORF">QTP70_003255</name>
</gene>
<keyword evidence="3" id="KW-1185">Reference proteome</keyword>
<feature type="region of interest" description="Disordered" evidence="1">
    <location>
        <begin position="165"/>
        <end position="198"/>
    </location>
</feature>
<feature type="compositionally biased region" description="Basic and acidic residues" evidence="1">
    <location>
        <begin position="125"/>
        <end position="142"/>
    </location>
</feature>
<protein>
    <submittedName>
        <fullName evidence="2">Uncharacterized protein</fullName>
    </submittedName>
</protein>
<name>A0AAE0Q764_9TELE</name>
<feature type="region of interest" description="Disordered" evidence="1">
    <location>
        <begin position="106"/>
        <end position="145"/>
    </location>
</feature>